<dbReference type="OrthoDB" id="9804333at2"/>
<organism evidence="1 2">
    <name type="scientific">Tessaracoccus rhinocerotis</name>
    <dbReference type="NCBI Taxonomy" id="1689449"/>
    <lineage>
        <taxon>Bacteria</taxon>
        <taxon>Bacillati</taxon>
        <taxon>Actinomycetota</taxon>
        <taxon>Actinomycetes</taxon>
        <taxon>Propionibacteriales</taxon>
        <taxon>Propionibacteriaceae</taxon>
        <taxon>Tessaracoccus</taxon>
    </lineage>
</organism>
<gene>
    <name evidence="1" type="ORF">FOJ82_04690</name>
</gene>
<comment type="caution">
    <text evidence="1">The sequence shown here is derived from an EMBL/GenBank/DDBJ whole genome shotgun (WGS) entry which is preliminary data.</text>
</comment>
<evidence type="ECO:0000313" key="2">
    <source>
        <dbReference type="Proteomes" id="UP000317638"/>
    </source>
</evidence>
<dbReference type="AlphaFoldDB" id="A0A553K629"/>
<dbReference type="SUPFAM" id="SSF89550">
    <property type="entry name" value="PHP domain-like"/>
    <property type="match status" value="1"/>
</dbReference>
<name>A0A553K629_9ACTN</name>
<dbReference type="Gene3D" id="3.20.20.140">
    <property type="entry name" value="Metal-dependent hydrolases"/>
    <property type="match status" value="1"/>
</dbReference>
<protein>
    <submittedName>
        <fullName evidence="1">PHP domain-containing protein</fullName>
    </submittedName>
</protein>
<sequence length="452" mass="48925">MSEIINDPATAPDARVAALRELVDAGHEVPEFTLESNNHIHTIYSFSPYTPSMACLKGREAGLQVVGSVDHDSIGAAAEMRDAGTILGMGVVTGFEIRVTLHTPQEVAAGTAIFADRKLNNPDSEGVVYMTVQGIPVTARATAEEFLRPIRERRLERTRRMAAAANEILAGLGAPTFDFERDVIGISQYATGGTVTERHLLFAMSEALISGFGRGQSLLDGLAGMGVTVPEKLATVLGDEQNRFLPYDLLGLLKAEYLGEFYEQPRHWDEGGELPDARTVVEFALSIGAIPCYAYLGDVSASPTGDKKAEKFEDAYLDELVVTLREIGFPAITFMPPRNTPEQLERVSRLASENGLIEVSGVDINQPRQVFACPELSEPRFAHLNTSTWAMVAHEMLSNADVTLGLLHPHNPLAELPLNERIERYGKAGPELVAGAEPADVAQSLRIGGFSS</sequence>
<proteinExistence type="predicted"/>
<dbReference type="EMBL" id="VKKG01000001">
    <property type="protein sequence ID" value="TRY20163.1"/>
    <property type="molecule type" value="Genomic_DNA"/>
</dbReference>
<dbReference type="RefSeq" id="WP_143937247.1">
    <property type="nucleotide sequence ID" value="NZ_VKKG01000001.1"/>
</dbReference>
<evidence type="ECO:0000313" key="1">
    <source>
        <dbReference type="EMBL" id="TRY20163.1"/>
    </source>
</evidence>
<dbReference type="Proteomes" id="UP000317638">
    <property type="component" value="Unassembled WGS sequence"/>
</dbReference>
<reference evidence="1 2" key="1">
    <citation type="submission" date="2019-07" db="EMBL/GenBank/DDBJ databases">
        <authorList>
            <person name="Zhou L.-Y."/>
        </authorList>
    </citation>
    <scope>NUCLEOTIDE SEQUENCE [LARGE SCALE GENOMIC DNA]</scope>
    <source>
        <strain evidence="1 2">YIM 101269</strain>
    </source>
</reference>
<keyword evidence="2" id="KW-1185">Reference proteome</keyword>
<dbReference type="InterPro" id="IPR016195">
    <property type="entry name" value="Pol/histidinol_Pase-like"/>
</dbReference>
<accession>A0A553K629</accession>